<reference evidence="3" key="1">
    <citation type="submission" date="2016-10" db="EMBL/GenBank/DDBJ databases">
        <authorList>
            <person name="Varghese N."/>
            <person name="Submissions S."/>
        </authorList>
    </citation>
    <scope>NUCLEOTIDE SEQUENCE [LARGE SCALE GENOMIC DNA]</scope>
    <source>
        <strain evidence="3">DSM 18579</strain>
    </source>
</reference>
<dbReference type="Proteomes" id="UP000242642">
    <property type="component" value="Unassembled WGS sequence"/>
</dbReference>
<organism evidence="2 3">
    <name type="scientific">Thorsellia anophelis DSM 18579</name>
    <dbReference type="NCBI Taxonomy" id="1123402"/>
    <lineage>
        <taxon>Bacteria</taxon>
        <taxon>Pseudomonadati</taxon>
        <taxon>Pseudomonadota</taxon>
        <taxon>Gammaproteobacteria</taxon>
        <taxon>Enterobacterales</taxon>
        <taxon>Thorselliaceae</taxon>
        <taxon>Thorsellia</taxon>
    </lineage>
</organism>
<dbReference type="AlphaFoldDB" id="A0A1I0FK70"/>
<keyword evidence="3" id="KW-1185">Reference proteome</keyword>
<dbReference type="EMBL" id="FOHV01000043">
    <property type="protein sequence ID" value="SET58639.1"/>
    <property type="molecule type" value="Genomic_DNA"/>
</dbReference>
<protein>
    <submittedName>
        <fullName evidence="2">Uncharacterized protein</fullName>
    </submittedName>
</protein>
<accession>A0A1I0FK70</accession>
<evidence type="ECO:0000256" key="1">
    <source>
        <dbReference type="SAM" id="Phobius"/>
    </source>
</evidence>
<proteinExistence type="predicted"/>
<gene>
    <name evidence="2" type="ORF">SAMN02583745_02802</name>
</gene>
<name>A0A1I0FK70_9GAMM</name>
<keyword evidence="1" id="KW-0472">Membrane</keyword>
<sequence>MILRKANSPNTISETPKTLNEITLKFFVANPFSLADNEKTISHMLQFRHNLLKIALALSILQSYFFGSQLSIIYTTLINTLITT</sequence>
<evidence type="ECO:0000313" key="2">
    <source>
        <dbReference type="EMBL" id="SET58639.1"/>
    </source>
</evidence>
<dbReference type="STRING" id="1123402.SAMN02583745_02802"/>
<keyword evidence="1" id="KW-0812">Transmembrane</keyword>
<keyword evidence="1" id="KW-1133">Transmembrane helix</keyword>
<evidence type="ECO:0000313" key="3">
    <source>
        <dbReference type="Proteomes" id="UP000242642"/>
    </source>
</evidence>
<feature type="transmembrane region" description="Helical" evidence="1">
    <location>
        <begin position="51"/>
        <end position="74"/>
    </location>
</feature>